<keyword evidence="17 18" id="KW-0170">Cobalt</keyword>
<keyword evidence="10 18" id="KW-0028">Amino-acid biosynthesis</keyword>
<dbReference type="UniPathway" id="UPA00053">
    <property type="reaction ID" value="UER00085"/>
</dbReference>
<dbReference type="Gene3D" id="3.40.50.1970">
    <property type="match status" value="1"/>
</dbReference>
<dbReference type="PANTHER" id="PTHR43622">
    <property type="entry name" value="3-DEHYDROQUINATE SYNTHASE"/>
    <property type="match status" value="1"/>
</dbReference>
<evidence type="ECO:0000259" key="19">
    <source>
        <dbReference type="Pfam" id="PF01761"/>
    </source>
</evidence>
<evidence type="ECO:0000256" key="1">
    <source>
        <dbReference type="ARBA" id="ARBA00001393"/>
    </source>
</evidence>
<evidence type="ECO:0000313" key="22">
    <source>
        <dbReference type="Proteomes" id="UP000516046"/>
    </source>
</evidence>
<dbReference type="HAMAP" id="MF_00110">
    <property type="entry name" value="DHQ_synthase"/>
    <property type="match status" value="1"/>
</dbReference>
<evidence type="ECO:0000313" key="21">
    <source>
        <dbReference type="EMBL" id="QNO18306.1"/>
    </source>
</evidence>
<comment type="cofactor">
    <cofactor evidence="3">
        <name>Zn(2+)</name>
        <dbReference type="ChEBI" id="CHEBI:29105"/>
    </cofactor>
</comment>
<evidence type="ECO:0000256" key="18">
    <source>
        <dbReference type="HAMAP-Rule" id="MF_00110"/>
    </source>
</evidence>
<dbReference type="GO" id="GO:0009423">
    <property type="term" value="P:chorismate biosynthetic process"/>
    <property type="evidence" value="ECO:0007669"/>
    <property type="project" value="UniProtKB-UniRule"/>
</dbReference>
<comment type="cofactor">
    <cofactor evidence="18">
        <name>Co(2+)</name>
        <dbReference type="ChEBI" id="CHEBI:48828"/>
    </cofactor>
    <cofactor evidence="18">
        <name>Zn(2+)</name>
        <dbReference type="ChEBI" id="CHEBI:29105"/>
    </cofactor>
    <text evidence="18">Binds 1 divalent metal cation per subunit. Can use either Co(2+) or Zn(2+).</text>
</comment>
<feature type="binding site" evidence="18">
    <location>
        <begin position="105"/>
        <end position="109"/>
    </location>
    <ligand>
        <name>NAD(+)</name>
        <dbReference type="ChEBI" id="CHEBI:57540"/>
    </ligand>
</feature>
<keyword evidence="22" id="KW-1185">Reference proteome</keyword>
<dbReference type="InterPro" id="IPR030963">
    <property type="entry name" value="DHQ_synth_fam"/>
</dbReference>
<comment type="pathway">
    <text evidence="5 18">Metabolic intermediate biosynthesis; chorismate biosynthesis; chorismate from D-erythrose 4-phosphate and phosphoenolpyruvate: step 2/7.</text>
</comment>
<proteinExistence type="inferred from homology"/>
<feature type="binding site" evidence="18">
    <location>
        <position position="258"/>
    </location>
    <ligand>
        <name>Zn(2+)</name>
        <dbReference type="ChEBI" id="CHEBI:29105"/>
    </ligand>
</feature>
<evidence type="ECO:0000256" key="15">
    <source>
        <dbReference type="ARBA" id="ARBA00023141"/>
    </source>
</evidence>
<comment type="function">
    <text evidence="18">Catalyzes the conversion of 3-deoxy-D-arabino-heptulosonate 7-phosphate (DAHP) to dehydroquinate (DHQ).</text>
</comment>
<evidence type="ECO:0000256" key="13">
    <source>
        <dbReference type="ARBA" id="ARBA00022833"/>
    </source>
</evidence>
<feature type="binding site" evidence="18">
    <location>
        <begin position="169"/>
        <end position="172"/>
    </location>
    <ligand>
        <name>NAD(+)</name>
        <dbReference type="ChEBI" id="CHEBI:57540"/>
    </ligand>
</feature>
<sequence>MKLTVNTQPSYEIIIENDCLTQIGSRAKALLPKAERAVLVSDTNVAPLYAEKVKQSLENAGFSVSTAVFPAGEQSKNLTTISSFYAAFSKANLTRTDFAVALGGGVCGDMTGFAAATWLRGIPFIQIPTTLLSQVDSSVGGKTGVDLPEGKNLVGAFHQPALVLIDPQTLSTLAPAFFADGMGEVIKYGCIRDKSLFDRLAAEDCRNYLAEMIYTCVDIKRQVVERDERDTGERAILNFGHTFGHALERVQNYGGLSHGKAVGIGMVLISQIGEKNGLTAAGTAESITALLQKYGLPTSCEETLETLLPATAHDKKSSGSGVKLVFLKTIGECFTQNVPRSELPELCGVSQ</sequence>
<feature type="domain" description="3-dehydroquinate synthase C-terminal" evidence="20">
    <location>
        <begin position="181"/>
        <end position="317"/>
    </location>
</feature>
<reference evidence="21 22" key="1">
    <citation type="submission" date="2020-08" db="EMBL/GenBank/DDBJ databases">
        <authorList>
            <person name="Ren C."/>
            <person name="Gu Y."/>
            <person name="Xu Y."/>
        </authorList>
    </citation>
    <scope>NUCLEOTIDE SEQUENCE [LARGE SCALE GENOMIC DNA]</scope>
    <source>
        <strain evidence="21 22">LBM18003</strain>
    </source>
</reference>
<evidence type="ECO:0000256" key="5">
    <source>
        <dbReference type="ARBA" id="ARBA00004661"/>
    </source>
</evidence>
<keyword evidence="11 18" id="KW-0479">Metal-binding</keyword>
<evidence type="ECO:0000256" key="4">
    <source>
        <dbReference type="ARBA" id="ARBA00004496"/>
    </source>
</evidence>
<organism evidence="21 22">
    <name type="scientific">Caproicibacterium amylolyticum</name>
    <dbReference type="NCBI Taxonomy" id="2766537"/>
    <lineage>
        <taxon>Bacteria</taxon>
        <taxon>Bacillati</taxon>
        <taxon>Bacillota</taxon>
        <taxon>Clostridia</taxon>
        <taxon>Eubacteriales</taxon>
        <taxon>Oscillospiraceae</taxon>
        <taxon>Caproicibacterium</taxon>
    </lineage>
</organism>
<keyword evidence="16 18" id="KW-0456">Lyase</keyword>
<evidence type="ECO:0000256" key="12">
    <source>
        <dbReference type="ARBA" id="ARBA00022741"/>
    </source>
</evidence>
<dbReference type="GO" id="GO:0000166">
    <property type="term" value="F:nucleotide binding"/>
    <property type="evidence" value="ECO:0007669"/>
    <property type="project" value="UniProtKB-KW"/>
</dbReference>
<dbReference type="EMBL" id="CP060696">
    <property type="protein sequence ID" value="QNO18306.1"/>
    <property type="molecule type" value="Genomic_DNA"/>
</dbReference>
<dbReference type="Proteomes" id="UP000516046">
    <property type="component" value="Chromosome"/>
</dbReference>
<feature type="binding site" evidence="18">
    <location>
        <position position="142"/>
    </location>
    <ligand>
        <name>NAD(+)</name>
        <dbReference type="ChEBI" id="CHEBI:57540"/>
    </ligand>
</feature>
<feature type="binding site" evidence="18">
    <location>
        <begin position="129"/>
        <end position="130"/>
    </location>
    <ligand>
        <name>NAD(+)</name>
        <dbReference type="ChEBI" id="CHEBI:57540"/>
    </ligand>
</feature>
<dbReference type="PIRSF" id="PIRSF001455">
    <property type="entry name" value="DHQ_synth"/>
    <property type="match status" value="1"/>
</dbReference>
<dbReference type="PANTHER" id="PTHR43622:SF7">
    <property type="entry name" value="3-DEHYDROQUINATE SYNTHASE, CHLOROPLASTIC"/>
    <property type="match status" value="1"/>
</dbReference>
<dbReference type="NCBIfam" id="TIGR01357">
    <property type="entry name" value="aroB"/>
    <property type="match status" value="1"/>
</dbReference>
<evidence type="ECO:0000256" key="2">
    <source>
        <dbReference type="ARBA" id="ARBA00001911"/>
    </source>
</evidence>
<comment type="cofactor">
    <cofactor evidence="2 18">
        <name>NAD(+)</name>
        <dbReference type="ChEBI" id="CHEBI:57540"/>
    </cofactor>
</comment>
<evidence type="ECO:0000256" key="10">
    <source>
        <dbReference type="ARBA" id="ARBA00022605"/>
    </source>
</evidence>
<dbReference type="EC" id="4.2.3.4" evidence="7 18"/>
<gene>
    <name evidence="18 21" type="primary">aroB</name>
    <name evidence="21" type="ORF">H6X83_01165</name>
</gene>
<dbReference type="Pfam" id="PF24621">
    <property type="entry name" value="DHQS_C"/>
    <property type="match status" value="1"/>
</dbReference>
<evidence type="ECO:0000256" key="3">
    <source>
        <dbReference type="ARBA" id="ARBA00001947"/>
    </source>
</evidence>
<dbReference type="Gene3D" id="1.20.1090.10">
    <property type="entry name" value="Dehydroquinate synthase-like - alpha domain"/>
    <property type="match status" value="1"/>
</dbReference>
<evidence type="ECO:0000259" key="20">
    <source>
        <dbReference type="Pfam" id="PF24621"/>
    </source>
</evidence>
<feature type="domain" description="3-dehydroquinate synthase N-terminal" evidence="19">
    <location>
        <begin position="68"/>
        <end position="176"/>
    </location>
</feature>
<dbReference type="KEGG" id="caml:H6X83_01165"/>
<feature type="binding site" evidence="18">
    <location>
        <position position="151"/>
    </location>
    <ligand>
        <name>NAD(+)</name>
        <dbReference type="ChEBI" id="CHEBI:57540"/>
    </ligand>
</feature>
<evidence type="ECO:0000256" key="16">
    <source>
        <dbReference type="ARBA" id="ARBA00023239"/>
    </source>
</evidence>
<dbReference type="GO" id="GO:0009073">
    <property type="term" value="P:aromatic amino acid family biosynthetic process"/>
    <property type="evidence" value="ECO:0007669"/>
    <property type="project" value="UniProtKB-KW"/>
</dbReference>
<evidence type="ECO:0000256" key="8">
    <source>
        <dbReference type="ARBA" id="ARBA00017684"/>
    </source>
</evidence>
<dbReference type="GO" id="GO:0008652">
    <property type="term" value="P:amino acid biosynthetic process"/>
    <property type="evidence" value="ECO:0007669"/>
    <property type="project" value="UniProtKB-KW"/>
</dbReference>
<dbReference type="SUPFAM" id="SSF56796">
    <property type="entry name" value="Dehydroquinate synthase-like"/>
    <property type="match status" value="1"/>
</dbReference>
<dbReference type="InterPro" id="IPR050071">
    <property type="entry name" value="Dehydroquinate_synthase"/>
</dbReference>
<dbReference type="CDD" id="cd08195">
    <property type="entry name" value="DHQS"/>
    <property type="match status" value="1"/>
</dbReference>
<feature type="binding site" evidence="18">
    <location>
        <position position="241"/>
    </location>
    <ligand>
        <name>Zn(2+)</name>
        <dbReference type="ChEBI" id="CHEBI:29105"/>
    </ligand>
</feature>
<dbReference type="InterPro" id="IPR016037">
    <property type="entry name" value="DHQ_synth_AroB"/>
</dbReference>
<dbReference type="FunFam" id="3.40.50.1970:FF:000007">
    <property type="entry name" value="Pentafunctional AROM polypeptide"/>
    <property type="match status" value="1"/>
</dbReference>
<comment type="caution">
    <text evidence="18">Lacks conserved residue(s) required for the propagation of feature annotation.</text>
</comment>
<accession>A0A7G9WHZ4</accession>
<comment type="similarity">
    <text evidence="6 18">Belongs to the sugar phosphate cyclases superfamily. Dehydroquinate synthase family.</text>
</comment>
<comment type="subcellular location">
    <subcellularLocation>
        <location evidence="4 18">Cytoplasm</location>
    </subcellularLocation>
</comment>
<dbReference type="GO" id="GO:0005737">
    <property type="term" value="C:cytoplasm"/>
    <property type="evidence" value="ECO:0007669"/>
    <property type="project" value="UniProtKB-SubCell"/>
</dbReference>
<evidence type="ECO:0000256" key="11">
    <source>
        <dbReference type="ARBA" id="ARBA00022723"/>
    </source>
</evidence>
<dbReference type="GO" id="GO:0046872">
    <property type="term" value="F:metal ion binding"/>
    <property type="evidence" value="ECO:0007669"/>
    <property type="project" value="UniProtKB-KW"/>
</dbReference>
<evidence type="ECO:0000256" key="6">
    <source>
        <dbReference type="ARBA" id="ARBA00005412"/>
    </source>
</evidence>
<dbReference type="InterPro" id="IPR056179">
    <property type="entry name" value="DHQS_C"/>
</dbReference>
<dbReference type="InterPro" id="IPR030960">
    <property type="entry name" value="DHQS/DOIS_N"/>
</dbReference>
<dbReference type="GO" id="GO:0003856">
    <property type="term" value="F:3-dehydroquinate synthase activity"/>
    <property type="evidence" value="ECO:0007669"/>
    <property type="project" value="UniProtKB-UniRule"/>
</dbReference>
<evidence type="ECO:0000256" key="9">
    <source>
        <dbReference type="ARBA" id="ARBA00022490"/>
    </source>
</evidence>
<protein>
    <recommendedName>
        <fullName evidence="8 18">3-dehydroquinate synthase</fullName>
        <shortName evidence="18">DHQS</shortName>
        <ecNumber evidence="7 18">4.2.3.4</ecNumber>
    </recommendedName>
</protein>
<feature type="binding site" evidence="18">
    <location>
        <position position="184"/>
    </location>
    <ligand>
        <name>Zn(2+)</name>
        <dbReference type="ChEBI" id="CHEBI:29105"/>
    </ligand>
</feature>
<keyword evidence="15 18" id="KW-0057">Aromatic amino acid biosynthesis</keyword>
<keyword evidence="12 18" id="KW-0547">Nucleotide-binding</keyword>
<dbReference type="Pfam" id="PF01761">
    <property type="entry name" value="DHQ_synthase"/>
    <property type="match status" value="1"/>
</dbReference>
<keyword evidence="13 18" id="KW-0862">Zinc</keyword>
<dbReference type="RefSeq" id="WP_212507370.1">
    <property type="nucleotide sequence ID" value="NZ_CP060696.1"/>
</dbReference>
<keyword evidence="14 18" id="KW-0520">NAD</keyword>
<comment type="catalytic activity">
    <reaction evidence="1 18">
        <text>7-phospho-2-dehydro-3-deoxy-D-arabino-heptonate = 3-dehydroquinate + phosphate</text>
        <dbReference type="Rhea" id="RHEA:21968"/>
        <dbReference type="ChEBI" id="CHEBI:32364"/>
        <dbReference type="ChEBI" id="CHEBI:43474"/>
        <dbReference type="ChEBI" id="CHEBI:58394"/>
        <dbReference type="EC" id="4.2.3.4"/>
    </reaction>
</comment>
<dbReference type="AlphaFoldDB" id="A0A7G9WHZ4"/>
<evidence type="ECO:0000256" key="7">
    <source>
        <dbReference type="ARBA" id="ARBA00013031"/>
    </source>
</evidence>
<name>A0A7G9WHZ4_9FIRM</name>
<keyword evidence="9 18" id="KW-0963">Cytoplasm</keyword>
<evidence type="ECO:0000256" key="14">
    <source>
        <dbReference type="ARBA" id="ARBA00023027"/>
    </source>
</evidence>
<evidence type="ECO:0000256" key="17">
    <source>
        <dbReference type="ARBA" id="ARBA00023285"/>
    </source>
</evidence>